<gene>
    <name evidence="1" type="ORF">H2198_004139</name>
</gene>
<sequence length="498" mass="55367">MNKSTDGFQWTEAAGLESGLPTLGAIQPQQRITKPKHSFDVIVIGAGYAGLTAARDLTTSGHSVLLVEARDRIGGRTWSSNLGGYPFELGGTWVHWNQPHIYREISRYNLQDDLENSHDLSGGINSFVLKEDGNTHNFTRAQEGELMSDLIGKLVNVDGALGRKLMPMPGSPSLGKDEIFAKYDAMSLADRIAQLDLTSTDKAILEGFLSITCGSKLEDASFGEMLRWWALNNYDMQLFMELCLTYKFRSGQSNFARKFFDEALSTGRLDYAFRAVTRSVTDDGTSVTVTTGTDKFRAKRVVCTIPLNCLKDVSFSPPLHPLKLEASKLGHVNQVSKTHVECANPELRSLSGTIARPYDKLTYIFGDGTTPAGNTHLVSFGSSLDGVHLQAEDDVEDTKRAFRAFVPDNQMDIKRVVFHNWSRDDFSKGAWEWLRPGMMSRKPYLDRLREKQGNVHFASADWAFLWRGFIDGGIEDGARVAMDVKTDLARIAGRSSRL</sequence>
<protein>
    <submittedName>
        <fullName evidence="1">Uncharacterized protein</fullName>
    </submittedName>
</protein>
<dbReference type="Proteomes" id="UP001172386">
    <property type="component" value="Unassembled WGS sequence"/>
</dbReference>
<comment type="caution">
    <text evidence="1">The sequence shown here is derived from an EMBL/GenBank/DDBJ whole genome shotgun (WGS) entry which is preliminary data.</text>
</comment>
<evidence type="ECO:0000313" key="1">
    <source>
        <dbReference type="EMBL" id="KAJ9657724.1"/>
    </source>
</evidence>
<accession>A0ACC3A9E6</accession>
<organism evidence="1 2">
    <name type="scientific">Neophaeococcomyces mojaviensis</name>
    <dbReference type="NCBI Taxonomy" id="3383035"/>
    <lineage>
        <taxon>Eukaryota</taxon>
        <taxon>Fungi</taxon>
        <taxon>Dikarya</taxon>
        <taxon>Ascomycota</taxon>
        <taxon>Pezizomycotina</taxon>
        <taxon>Eurotiomycetes</taxon>
        <taxon>Chaetothyriomycetidae</taxon>
        <taxon>Chaetothyriales</taxon>
        <taxon>Chaetothyriales incertae sedis</taxon>
        <taxon>Neophaeococcomyces</taxon>
    </lineage>
</organism>
<evidence type="ECO:0000313" key="2">
    <source>
        <dbReference type="Proteomes" id="UP001172386"/>
    </source>
</evidence>
<keyword evidence="2" id="KW-1185">Reference proteome</keyword>
<proteinExistence type="predicted"/>
<name>A0ACC3A9E6_9EURO</name>
<dbReference type="EMBL" id="JAPDRQ010000060">
    <property type="protein sequence ID" value="KAJ9657724.1"/>
    <property type="molecule type" value="Genomic_DNA"/>
</dbReference>
<reference evidence="1" key="1">
    <citation type="submission" date="2022-10" db="EMBL/GenBank/DDBJ databases">
        <title>Culturing micro-colonial fungi from biological soil crusts in the Mojave desert and describing Neophaeococcomyces mojavensis, and introducing the new genera and species Taxawa tesnikishii.</title>
        <authorList>
            <person name="Kurbessoian T."/>
            <person name="Stajich J.E."/>
        </authorList>
    </citation>
    <scope>NUCLEOTIDE SEQUENCE</scope>
    <source>
        <strain evidence="1">JES_112</strain>
    </source>
</reference>